<protein>
    <recommendedName>
        <fullName evidence="1">DUF2007 domain-containing protein</fullName>
    </recommendedName>
</protein>
<comment type="caution">
    <text evidence="2">The sequence shown here is derived from an EMBL/GenBank/DDBJ whole genome shotgun (WGS) entry which is preliminary data.</text>
</comment>
<dbReference type="EMBL" id="WJKJ01000047">
    <property type="protein sequence ID" value="MBD3363889.1"/>
    <property type="molecule type" value="Genomic_DNA"/>
</dbReference>
<dbReference type="AlphaFoldDB" id="A0A9D5K967"/>
<gene>
    <name evidence="2" type="ORF">GF359_01605</name>
</gene>
<evidence type="ECO:0000313" key="3">
    <source>
        <dbReference type="Proteomes" id="UP000630660"/>
    </source>
</evidence>
<dbReference type="SUPFAM" id="SSF54913">
    <property type="entry name" value="GlnB-like"/>
    <property type="match status" value="1"/>
</dbReference>
<dbReference type="InterPro" id="IPR018551">
    <property type="entry name" value="DUF2007"/>
</dbReference>
<feature type="domain" description="DUF2007" evidence="1">
    <location>
        <begin position="6"/>
        <end position="76"/>
    </location>
</feature>
<sequence>MSMELVSVLETGDPVFVSMVKSYLDDAGIPYIVQGENLRGLVGASLFSPSNPILAPVVVKVRTRDAGRALEIIEDLNKRYKKEPEGEYA</sequence>
<dbReference type="Proteomes" id="UP000630660">
    <property type="component" value="Unassembled WGS sequence"/>
</dbReference>
<dbReference type="Gene3D" id="3.30.70.790">
    <property type="entry name" value="UreE, C-terminal domain"/>
    <property type="match status" value="1"/>
</dbReference>
<organism evidence="2 3">
    <name type="scientific">candidate division WOR-3 bacterium</name>
    <dbReference type="NCBI Taxonomy" id="2052148"/>
    <lineage>
        <taxon>Bacteria</taxon>
        <taxon>Bacteria division WOR-3</taxon>
    </lineage>
</organism>
<proteinExistence type="predicted"/>
<dbReference type="Pfam" id="PF09413">
    <property type="entry name" value="DUF2007"/>
    <property type="match status" value="1"/>
</dbReference>
<dbReference type="InterPro" id="IPR011322">
    <property type="entry name" value="N-reg_PII-like_a/b"/>
</dbReference>
<reference evidence="2" key="1">
    <citation type="submission" date="2019-11" db="EMBL/GenBank/DDBJ databases">
        <title>Microbial mats filling the niche in hypersaline microbial mats.</title>
        <authorList>
            <person name="Wong H.L."/>
            <person name="Macleod F.I."/>
            <person name="White R.A. III"/>
            <person name="Burns B.P."/>
        </authorList>
    </citation>
    <scope>NUCLEOTIDE SEQUENCE</scope>
    <source>
        <strain evidence="2">Bin_327</strain>
    </source>
</reference>
<accession>A0A9D5K967</accession>
<name>A0A9D5K967_UNCW3</name>
<evidence type="ECO:0000259" key="1">
    <source>
        <dbReference type="Pfam" id="PF09413"/>
    </source>
</evidence>
<evidence type="ECO:0000313" key="2">
    <source>
        <dbReference type="EMBL" id="MBD3363889.1"/>
    </source>
</evidence>